<dbReference type="InterPro" id="IPR011032">
    <property type="entry name" value="GroES-like_sf"/>
</dbReference>
<evidence type="ECO:0000313" key="6">
    <source>
        <dbReference type="Proteomes" id="UP000282087"/>
    </source>
</evidence>
<evidence type="ECO:0000313" key="5">
    <source>
        <dbReference type="EMBL" id="RMX62346.1"/>
    </source>
</evidence>
<evidence type="ECO:0000256" key="1">
    <source>
        <dbReference type="ARBA" id="ARBA00022723"/>
    </source>
</evidence>
<dbReference type="STRING" id="542832.A0A3M6VAL8"/>
<dbReference type="PANTHER" id="PTHR42683">
    <property type="entry name" value="ALDEHYDE REDUCTASE"/>
    <property type="match status" value="1"/>
</dbReference>
<dbReference type="Pfam" id="PF08240">
    <property type="entry name" value="ADH_N"/>
    <property type="match status" value="1"/>
</dbReference>
<dbReference type="GO" id="GO:0046872">
    <property type="term" value="F:metal ion binding"/>
    <property type="evidence" value="ECO:0007669"/>
    <property type="project" value="UniProtKB-KW"/>
</dbReference>
<comment type="caution">
    <text evidence="5">The sequence shown here is derived from an EMBL/GenBank/DDBJ whole genome shotgun (WGS) entry which is preliminary data.</text>
</comment>
<organism evidence="5 6">
    <name type="scientific">Peronospora effusa</name>
    <dbReference type="NCBI Taxonomy" id="542832"/>
    <lineage>
        <taxon>Eukaryota</taxon>
        <taxon>Sar</taxon>
        <taxon>Stramenopiles</taxon>
        <taxon>Oomycota</taxon>
        <taxon>Peronosporomycetes</taxon>
        <taxon>Peronosporales</taxon>
        <taxon>Peronosporaceae</taxon>
        <taxon>Peronospora</taxon>
    </lineage>
</organism>
<dbReference type="EMBL" id="QLLG01000697">
    <property type="protein sequence ID" value="RMX62346.1"/>
    <property type="molecule type" value="Genomic_DNA"/>
</dbReference>
<keyword evidence="2" id="KW-0862">Zinc</keyword>
<dbReference type="SUPFAM" id="SSF50129">
    <property type="entry name" value="GroES-like"/>
    <property type="match status" value="1"/>
</dbReference>
<dbReference type="VEuPathDB" id="FungiDB:DD237_008565"/>
<dbReference type="AlphaFoldDB" id="A0A3M6VAL8"/>
<evidence type="ECO:0000256" key="3">
    <source>
        <dbReference type="ARBA" id="ARBA00023002"/>
    </source>
</evidence>
<dbReference type="Proteomes" id="UP000282087">
    <property type="component" value="Unassembled WGS sequence"/>
</dbReference>
<keyword evidence="1" id="KW-0479">Metal-binding</keyword>
<evidence type="ECO:0000256" key="2">
    <source>
        <dbReference type="ARBA" id="ARBA00022833"/>
    </source>
</evidence>
<dbReference type="Gene3D" id="3.40.50.720">
    <property type="entry name" value="NAD(P)-binding Rossmann-like Domain"/>
    <property type="match status" value="1"/>
</dbReference>
<dbReference type="InterPro" id="IPR047109">
    <property type="entry name" value="CAD-like"/>
</dbReference>
<dbReference type="Gene3D" id="3.90.180.10">
    <property type="entry name" value="Medium-chain alcohol dehydrogenases, catalytic domain"/>
    <property type="match status" value="1"/>
</dbReference>
<feature type="domain" description="Alcohol dehydrogenase-like N-terminal" evidence="4">
    <location>
        <begin position="14"/>
        <end position="124"/>
    </location>
</feature>
<accession>A0A3M6VAL8</accession>
<keyword evidence="6" id="KW-1185">Reference proteome</keyword>
<dbReference type="InterPro" id="IPR013154">
    <property type="entry name" value="ADH-like_N"/>
</dbReference>
<gene>
    <name evidence="5" type="ORF">DD238_008539</name>
</gene>
<protein>
    <recommendedName>
        <fullName evidence="4">Alcohol dehydrogenase-like N-terminal domain-containing protein</fullName>
    </recommendedName>
</protein>
<dbReference type="GO" id="GO:0016616">
    <property type="term" value="F:oxidoreductase activity, acting on the CH-OH group of donors, NAD or NADP as acceptor"/>
    <property type="evidence" value="ECO:0007669"/>
    <property type="project" value="InterPro"/>
</dbReference>
<reference evidence="5 6" key="1">
    <citation type="submission" date="2018-06" db="EMBL/GenBank/DDBJ databases">
        <title>Comparative genomics of downy mildews reveals potential adaptations to biotrophy.</title>
        <authorList>
            <person name="Fletcher K."/>
            <person name="Klosterman S.J."/>
            <person name="Derevnina L."/>
            <person name="Martin F."/>
            <person name="Koike S."/>
            <person name="Reyes Chin-Wo S."/>
            <person name="Mou B."/>
            <person name="Michelmore R."/>
        </authorList>
    </citation>
    <scope>NUCLEOTIDE SEQUENCE [LARGE SCALE GENOMIC DNA]</scope>
    <source>
        <strain evidence="5 6">R14</strain>
    </source>
</reference>
<sequence>MSAADGTSNIKNKNSHCGICGSDLHTIKSVGNLWTCPCVVGHEIVSEVTLDGPDVKVGDRVGVGVGDLAWSCLKKDPSVPSNECLSSDDAYCAHKVLTYNDKYKKNGETSDRGHPDYVRVAHEEAFKILHNIPSDGSALLLCAGTTVLISLKKDRVKPDKRVGVEDIGDDAVMAFFSLTKKEQKMADLGATEFVVDKNKKQSATVIGLTDVLRSSYAKVLTAIALLACVAARVATSAWIPQDVMRSSRALKAAHTPFQAKRNLRINAAKSDHTYNFGERGVSPVVVGQRMAVELSPVEDAALEKLSQLNAGNVHEAAGNIILGEFSQRVEGITDSDLKRAIYDRLLQLFLEKVDEDYILAILLSAEAKLEETKSFAEHLQAAQIRYWHKQKKSAADVFDLLRLGTSNENLFENPLLGRLVDYIKSKTPNEMTSSVYPILYTTLSSKFNDEDLVKTLVEGVKTAGEDSFAIQLLLMRLLKGQFAGESNETVINFLGTSNQRLFTIYHNFSIFFGNDTPEASLSKLKEMFGESKTVEMLYTTKEASHVATRAKMMLQLQFAKWLKETMDEEMVEEMLVADKVSEDMARDIVNGYVEYVNNPVEFSSNSLPYVMGYPIHIPPSAEGFPVYSASGLQPENPAPMGFPLYPSPPAS</sequence>
<keyword evidence="3" id="KW-0560">Oxidoreductase</keyword>
<name>A0A3M6VAL8_9STRA</name>
<proteinExistence type="predicted"/>
<evidence type="ECO:0000259" key="4">
    <source>
        <dbReference type="Pfam" id="PF08240"/>
    </source>
</evidence>